<keyword evidence="2" id="KW-0732">Signal</keyword>
<evidence type="ECO:0000256" key="1">
    <source>
        <dbReference type="ARBA" id="ARBA00004418"/>
    </source>
</evidence>
<keyword evidence="4 7" id="KW-0456">Lyase</keyword>
<evidence type="ECO:0000256" key="3">
    <source>
        <dbReference type="ARBA" id="ARBA00022764"/>
    </source>
</evidence>
<feature type="domain" description="Heparinase II/III-like C-terminal" evidence="5">
    <location>
        <begin position="312"/>
        <end position="542"/>
    </location>
</feature>
<sequence>MIAIPRLWRTVRYLKPIQIYGRVWFRLKKIKPDLSPAPPMRRQFGKWSQPAMRECGQLGPQRFRFLNSEHDLGSVGWDSPTMPKLWRYNLHYFNDLQAKDWQSRHAWHSDLIERWINDNAPGYGSGWEPYPLSLRIVNWIKWHLSSGKLSITARHSLAVQTRALSERLEWHLLGNHLFANAKALLFAGHFFEGKEAELWLHKAQTILLRQLDEQFLGDGGQFELSTMYHALALEDLLDILNLARSFPELLSSELRSKLDSRAVSAREWLDRLSHPDGGIAFFNDAAFGVAPDNDSLGLYSDALDIRPPSIPGPVEHLSSSGYVRLTAGPAVVIADFAEIGPDYLPGHAHADTLSFEFSCFGQRVFVNSGTGEYGNSTERLRQRGTAAHNTVVLNGQNSSEVWGGFRVGRRARVSEIDVLPSSNSLIASASHDGYSYLPGKPVHRRRFLLMNKKLRVEDQVVSSTPITSSVARLHLHPKVKFTVSDGIPELKLENGKVLWLDFGDATFNTETTTWHPEFGISETTTCLAIPLNNGRLAIEIHWAK</sequence>
<keyword evidence="3" id="KW-0574">Periplasm</keyword>
<comment type="subcellular location">
    <subcellularLocation>
        <location evidence="1">Periplasm</location>
    </subcellularLocation>
</comment>
<gene>
    <name evidence="7" type="ORF">OPR82_11425</name>
</gene>
<reference evidence="7 8" key="1">
    <citation type="submission" date="2022-11" db="EMBL/GenBank/DDBJ databases">
        <title>Brucella sp. YY2X, whole genome shotgun sequencing project.</title>
        <authorList>
            <person name="Yang Y."/>
        </authorList>
    </citation>
    <scope>NUCLEOTIDE SEQUENCE [LARGE SCALE GENOMIC DNA]</scope>
    <source>
        <strain evidence="7 8">YY2X</strain>
    </source>
</reference>
<dbReference type="InterPro" id="IPR012480">
    <property type="entry name" value="Hepar_II_III_C"/>
</dbReference>
<dbReference type="Pfam" id="PF07940">
    <property type="entry name" value="Hepar_II_III_C"/>
    <property type="match status" value="1"/>
</dbReference>
<evidence type="ECO:0000259" key="6">
    <source>
        <dbReference type="Pfam" id="PF16889"/>
    </source>
</evidence>
<keyword evidence="8" id="KW-1185">Reference proteome</keyword>
<evidence type="ECO:0000256" key="4">
    <source>
        <dbReference type="ARBA" id="ARBA00023239"/>
    </source>
</evidence>
<proteinExistence type="predicted"/>
<feature type="domain" description="Heparin-sulfate lyase N-terminal" evidence="6">
    <location>
        <begin position="168"/>
        <end position="286"/>
    </location>
</feature>
<dbReference type="EMBL" id="JAPHAV010000004">
    <property type="protein sequence ID" value="MCX2697387.1"/>
    <property type="molecule type" value="Genomic_DNA"/>
</dbReference>
<dbReference type="PANTHER" id="PTHR39210:SF1">
    <property type="entry name" value="HEPARIN-SULFATE LYASE"/>
    <property type="match status" value="1"/>
</dbReference>
<dbReference type="InterPro" id="IPR008929">
    <property type="entry name" value="Chondroitin_lyas"/>
</dbReference>
<dbReference type="RefSeq" id="WP_265984900.1">
    <property type="nucleotide sequence ID" value="NZ_JAPHAV010000004.1"/>
</dbReference>
<dbReference type="SUPFAM" id="SSF48230">
    <property type="entry name" value="Chondroitin AC/alginate lyase"/>
    <property type="match status" value="1"/>
</dbReference>
<dbReference type="Gene3D" id="1.50.10.100">
    <property type="entry name" value="Chondroitin AC/alginate lyase"/>
    <property type="match status" value="1"/>
</dbReference>
<dbReference type="PANTHER" id="PTHR39210">
    <property type="entry name" value="HEPARIN-SULFATE LYASE"/>
    <property type="match status" value="1"/>
</dbReference>
<evidence type="ECO:0000313" key="7">
    <source>
        <dbReference type="EMBL" id="MCX2697387.1"/>
    </source>
</evidence>
<dbReference type="InterPro" id="IPR031680">
    <property type="entry name" value="Hepar_II_III_N"/>
</dbReference>
<dbReference type="Gene3D" id="2.70.98.70">
    <property type="match status" value="1"/>
</dbReference>
<dbReference type="GO" id="GO:0016829">
    <property type="term" value="F:lyase activity"/>
    <property type="evidence" value="ECO:0007669"/>
    <property type="project" value="UniProtKB-KW"/>
</dbReference>
<comment type="caution">
    <text evidence="7">The sequence shown here is derived from an EMBL/GenBank/DDBJ whole genome shotgun (WGS) entry which is preliminary data.</text>
</comment>
<protein>
    <submittedName>
        <fullName evidence="7">Alginate lyase family protein</fullName>
    </submittedName>
</protein>
<accession>A0ABT3QP46</accession>
<evidence type="ECO:0000259" key="5">
    <source>
        <dbReference type="Pfam" id="PF07940"/>
    </source>
</evidence>
<name>A0ABT3QP46_9HYPH</name>
<evidence type="ECO:0000256" key="2">
    <source>
        <dbReference type="ARBA" id="ARBA00022729"/>
    </source>
</evidence>
<evidence type="ECO:0000313" key="8">
    <source>
        <dbReference type="Proteomes" id="UP001301216"/>
    </source>
</evidence>
<organism evidence="7 8">
    <name type="scientific">Ochrobactrum chromiisoli</name>
    <dbReference type="NCBI Taxonomy" id="2993941"/>
    <lineage>
        <taxon>Bacteria</taxon>
        <taxon>Pseudomonadati</taxon>
        <taxon>Pseudomonadota</taxon>
        <taxon>Alphaproteobacteria</taxon>
        <taxon>Hyphomicrobiales</taxon>
        <taxon>Brucellaceae</taxon>
        <taxon>Brucella/Ochrobactrum group</taxon>
        <taxon>Ochrobactrum</taxon>
    </lineage>
</organism>
<dbReference type="Pfam" id="PF16889">
    <property type="entry name" value="Hepar_II_III_N"/>
    <property type="match status" value="1"/>
</dbReference>
<dbReference type="Proteomes" id="UP001301216">
    <property type="component" value="Unassembled WGS sequence"/>
</dbReference>